<evidence type="ECO:0000313" key="1">
    <source>
        <dbReference type="EMBL" id="MPN57500.1"/>
    </source>
</evidence>
<gene>
    <name evidence="1" type="ORF">SDC9_205194</name>
</gene>
<accession>A0A645J2Y8</accession>
<organism evidence="1">
    <name type="scientific">bioreactor metagenome</name>
    <dbReference type="NCBI Taxonomy" id="1076179"/>
    <lineage>
        <taxon>unclassified sequences</taxon>
        <taxon>metagenomes</taxon>
        <taxon>ecological metagenomes</taxon>
    </lineage>
</organism>
<name>A0A645J2Y8_9ZZZZ</name>
<reference evidence="1" key="1">
    <citation type="submission" date="2019-08" db="EMBL/GenBank/DDBJ databases">
        <authorList>
            <person name="Kucharzyk K."/>
            <person name="Murdoch R.W."/>
            <person name="Higgins S."/>
            <person name="Loffler F."/>
        </authorList>
    </citation>
    <scope>NUCLEOTIDE SEQUENCE</scope>
</reference>
<protein>
    <submittedName>
        <fullName evidence="1">Uncharacterized protein</fullName>
    </submittedName>
</protein>
<proteinExistence type="predicted"/>
<sequence>MDLGEKHDVFLHCGYRFNGTRYHLKRGAVPLEKQKDAIYLSRSALHPDGDPVYGHYTNLAVHV</sequence>
<comment type="caution">
    <text evidence="1">The sequence shown here is derived from an EMBL/GenBank/DDBJ whole genome shotgun (WGS) entry which is preliminary data.</text>
</comment>
<dbReference type="AlphaFoldDB" id="A0A645J2Y8"/>
<dbReference type="EMBL" id="VSSQ01129075">
    <property type="protein sequence ID" value="MPN57500.1"/>
    <property type="molecule type" value="Genomic_DNA"/>
</dbReference>